<dbReference type="EMBL" id="BMAW01013469">
    <property type="protein sequence ID" value="GFT34222.1"/>
    <property type="molecule type" value="Genomic_DNA"/>
</dbReference>
<evidence type="ECO:0000256" key="1">
    <source>
        <dbReference type="SAM" id="Phobius"/>
    </source>
</evidence>
<proteinExistence type="predicted"/>
<dbReference type="AlphaFoldDB" id="A0A8X6NTG1"/>
<keyword evidence="1" id="KW-1133">Transmembrane helix</keyword>
<keyword evidence="3" id="KW-1185">Reference proteome</keyword>
<feature type="transmembrane region" description="Helical" evidence="1">
    <location>
        <begin position="48"/>
        <end position="64"/>
    </location>
</feature>
<reference evidence="2" key="1">
    <citation type="submission" date="2020-08" db="EMBL/GenBank/DDBJ databases">
        <title>Multicomponent nature underlies the extraordinary mechanical properties of spider dragline silk.</title>
        <authorList>
            <person name="Kono N."/>
            <person name="Nakamura H."/>
            <person name="Mori M."/>
            <person name="Yoshida Y."/>
            <person name="Ohtoshi R."/>
            <person name="Malay A.D."/>
            <person name="Moran D.A.P."/>
            <person name="Tomita M."/>
            <person name="Numata K."/>
            <person name="Arakawa K."/>
        </authorList>
    </citation>
    <scope>NUCLEOTIDE SEQUENCE</scope>
</reference>
<name>A0A8X6NTG1_NEPPI</name>
<comment type="caution">
    <text evidence="2">The sequence shown here is derived from an EMBL/GenBank/DDBJ whole genome shotgun (WGS) entry which is preliminary data.</text>
</comment>
<evidence type="ECO:0000313" key="3">
    <source>
        <dbReference type="Proteomes" id="UP000887013"/>
    </source>
</evidence>
<organism evidence="2 3">
    <name type="scientific">Nephila pilipes</name>
    <name type="common">Giant wood spider</name>
    <name type="synonym">Nephila maculata</name>
    <dbReference type="NCBI Taxonomy" id="299642"/>
    <lineage>
        <taxon>Eukaryota</taxon>
        <taxon>Metazoa</taxon>
        <taxon>Ecdysozoa</taxon>
        <taxon>Arthropoda</taxon>
        <taxon>Chelicerata</taxon>
        <taxon>Arachnida</taxon>
        <taxon>Araneae</taxon>
        <taxon>Araneomorphae</taxon>
        <taxon>Entelegynae</taxon>
        <taxon>Araneoidea</taxon>
        <taxon>Nephilidae</taxon>
        <taxon>Nephila</taxon>
    </lineage>
</organism>
<protein>
    <submittedName>
        <fullName evidence="2">Uncharacterized protein</fullName>
    </submittedName>
</protein>
<accession>A0A8X6NTG1</accession>
<keyword evidence="1" id="KW-0472">Membrane</keyword>
<evidence type="ECO:0000313" key="2">
    <source>
        <dbReference type="EMBL" id="GFT34222.1"/>
    </source>
</evidence>
<dbReference type="Proteomes" id="UP000887013">
    <property type="component" value="Unassembled WGS sequence"/>
</dbReference>
<gene>
    <name evidence="2" type="ORF">NPIL_504361</name>
</gene>
<sequence>MVAAQRKVTRDDYALVVMLCHSRSIPALVQQLTEPSVDECAKTRGRQMIYLFAFVCITSISLHADPGKGLSMDVPPEPGPRGFMSVNEIMGLLLAT</sequence>
<keyword evidence="1" id="KW-0812">Transmembrane</keyword>